<evidence type="ECO:0000256" key="1">
    <source>
        <dbReference type="ARBA" id="ARBA00023015"/>
    </source>
</evidence>
<dbReference type="PANTHER" id="PTHR30146">
    <property type="entry name" value="LACI-RELATED TRANSCRIPTIONAL REPRESSOR"/>
    <property type="match status" value="1"/>
</dbReference>
<accession>A0A1I3S0M7</accession>
<dbReference type="Gene3D" id="3.40.50.2300">
    <property type="match status" value="2"/>
</dbReference>
<dbReference type="PROSITE" id="PS50932">
    <property type="entry name" value="HTH_LACI_2"/>
    <property type="match status" value="1"/>
</dbReference>
<dbReference type="InterPro" id="IPR028082">
    <property type="entry name" value="Peripla_BP_I"/>
</dbReference>
<reference evidence="6" key="1">
    <citation type="submission" date="2016-10" db="EMBL/GenBank/DDBJ databases">
        <authorList>
            <person name="Varghese N."/>
            <person name="Submissions S."/>
        </authorList>
    </citation>
    <scope>NUCLEOTIDE SEQUENCE [LARGE SCALE GENOMIC DNA]</scope>
    <source>
        <strain evidence="6">CGMCC 1.3704</strain>
    </source>
</reference>
<gene>
    <name evidence="5" type="ORF">SAMN04487936_102458</name>
</gene>
<dbReference type="InterPro" id="IPR010982">
    <property type="entry name" value="Lambda_DNA-bd_dom_sf"/>
</dbReference>
<dbReference type="InterPro" id="IPR046335">
    <property type="entry name" value="LacI/GalR-like_sensor"/>
</dbReference>
<evidence type="ECO:0000256" key="2">
    <source>
        <dbReference type="ARBA" id="ARBA00023125"/>
    </source>
</evidence>
<evidence type="ECO:0000256" key="3">
    <source>
        <dbReference type="ARBA" id="ARBA00023163"/>
    </source>
</evidence>
<dbReference type="Proteomes" id="UP000183557">
    <property type="component" value="Unassembled WGS sequence"/>
</dbReference>
<organism evidence="5 6">
    <name type="scientific">Halobacillus dabanensis</name>
    <dbReference type="NCBI Taxonomy" id="240302"/>
    <lineage>
        <taxon>Bacteria</taxon>
        <taxon>Bacillati</taxon>
        <taxon>Bacillota</taxon>
        <taxon>Bacilli</taxon>
        <taxon>Bacillales</taxon>
        <taxon>Bacillaceae</taxon>
        <taxon>Halobacillus</taxon>
    </lineage>
</organism>
<protein>
    <submittedName>
        <fullName evidence="5">Transcriptional regulator, LacI family</fullName>
    </submittedName>
</protein>
<evidence type="ECO:0000313" key="6">
    <source>
        <dbReference type="Proteomes" id="UP000183557"/>
    </source>
</evidence>
<dbReference type="InterPro" id="IPR000843">
    <property type="entry name" value="HTH_LacI"/>
</dbReference>
<sequence length="337" mass="37435">MNPTIHDVARLSKTSKSTVSRYLNGQPVKKRTEETLKAAIKELGYHPNVNARRLVKNSTQTIGVVVDDISNNFYSGILRGIEKVANLHNYQCVYYNGVSHRQGEFGFLNLAHERQVDGLILISFLKRSPELFEKIKDLSMPVALIGDGGEGIRDHGLLSVDVNNEHGIKEIVHYLNRIGHKEIAFIAGPDEFSATSQRITGYKKALKELGLTLQPSWIVPSDWSKEGGYKAMSELINKGGMTAVIASNDETAIGALLCTHELGFRVPKHFSIAGFDDIEVSSWVYPPLTTVKQPLYQIGIEATEGLVKKMKNKEAPLQGRRLIEPNLVVRDSCMNLL</sequence>
<dbReference type="SUPFAM" id="SSF47413">
    <property type="entry name" value="lambda repressor-like DNA-binding domains"/>
    <property type="match status" value="1"/>
</dbReference>
<name>A0A1I3S0M7_HALDA</name>
<keyword evidence="3" id="KW-0804">Transcription</keyword>
<dbReference type="AlphaFoldDB" id="A0A1I3S0M7"/>
<dbReference type="SMART" id="SM00354">
    <property type="entry name" value="HTH_LACI"/>
    <property type="match status" value="1"/>
</dbReference>
<feature type="domain" description="HTH lacI-type" evidence="4">
    <location>
        <begin position="3"/>
        <end position="56"/>
    </location>
</feature>
<dbReference type="Pfam" id="PF13377">
    <property type="entry name" value="Peripla_BP_3"/>
    <property type="match status" value="1"/>
</dbReference>
<keyword evidence="2" id="KW-0238">DNA-binding</keyword>
<proteinExistence type="predicted"/>
<evidence type="ECO:0000259" key="4">
    <source>
        <dbReference type="PROSITE" id="PS50932"/>
    </source>
</evidence>
<evidence type="ECO:0000313" key="5">
    <source>
        <dbReference type="EMBL" id="SFJ51091.1"/>
    </source>
</evidence>
<keyword evidence="6" id="KW-1185">Reference proteome</keyword>
<dbReference type="EMBL" id="FOSB01000002">
    <property type="protein sequence ID" value="SFJ51091.1"/>
    <property type="molecule type" value="Genomic_DNA"/>
</dbReference>
<keyword evidence="1" id="KW-0805">Transcription regulation</keyword>
<dbReference type="RefSeq" id="WP_075035521.1">
    <property type="nucleotide sequence ID" value="NZ_FOSB01000002.1"/>
</dbReference>
<dbReference type="Gene3D" id="1.10.260.40">
    <property type="entry name" value="lambda repressor-like DNA-binding domains"/>
    <property type="match status" value="1"/>
</dbReference>
<dbReference type="Pfam" id="PF00356">
    <property type="entry name" value="LacI"/>
    <property type="match status" value="1"/>
</dbReference>
<dbReference type="GO" id="GO:0000976">
    <property type="term" value="F:transcription cis-regulatory region binding"/>
    <property type="evidence" value="ECO:0007669"/>
    <property type="project" value="TreeGrafter"/>
</dbReference>
<dbReference type="PANTHER" id="PTHR30146:SF109">
    <property type="entry name" value="HTH-TYPE TRANSCRIPTIONAL REGULATOR GALS"/>
    <property type="match status" value="1"/>
</dbReference>
<dbReference type="SUPFAM" id="SSF53822">
    <property type="entry name" value="Periplasmic binding protein-like I"/>
    <property type="match status" value="1"/>
</dbReference>
<dbReference type="CDD" id="cd06267">
    <property type="entry name" value="PBP1_LacI_sugar_binding-like"/>
    <property type="match status" value="1"/>
</dbReference>
<dbReference type="GO" id="GO:0003700">
    <property type="term" value="F:DNA-binding transcription factor activity"/>
    <property type="evidence" value="ECO:0007669"/>
    <property type="project" value="TreeGrafter"/>
</dbReference>
<dbReference type="CDD" id="cd01392">
    <property type="entry name" value="HTH_LacI"/>
    <property type="match status" value="1"/>
</dbReference>